<comment type="caution">
    <text evidence="13">The sequence shown here is derived from an EMBL/GenBank/DDBJ whole genome shotgun (WGS) entry which is preliminary data.</text>
</comment>
<feature type="domain" description="Ribonucleotide reductase alpha-helical" evidence="11">
    <location>
        <begin position="10"/>
        <end position="107"/>
    </location>
</feature>
<evidence type="ECO:0000256" key="1">
    <source>
        <dbReference type="ARBA" id="ARBA00001922"/>
    </source>
</evidence>
<keyword evidence="5" id="KW-0235">DNA replication</keyword>
<evidence type="ECO:0000313" key="13">
    <source>
        <dbReference type="EMBL" id="KKK45488.1"/>
    </source>
</evidence>
<evidence type="ECO:0000256" key="4">
    <source>
        <dbReference type="ARBA" id="ARBA00022628"/>
    </source>
</evidence>
<comment type="cofactor">
    <cofactor evidence="1">
        <name>adenosylcob(III)alamin</name>
        <dbReference type="ChEBI" id="CHEBI:18408"/>
    </cofactor>
</comment>
<feature type="domain" description="B12-dependent ribonucleotide reductase insertion" evidence="12">
    <location>
        <begin position="170"/>
        <end position="238"/>
    </location>
</feature>
<dbReference type="AlphaFoldDB" id="A0A0F8VM83"/>
<keyword evidence="8" id="KW-0676">Redox-active center</keyword>
<dbReference type="EC" id="1.17.4.2" evidence="3"/>
<evidence type="ECO:0000256" key="5">
    <source>
        <dbReference type="ARBA" id="ARBA00022705"/>
    </source>
</evidence>
<evidence type="ECO:0000256" key="7">
    <source>
        <dbReference type="ARBA" id="ARBA00023157"/>
    </source>
</evidence>
<dbReference type="Gene3D" id="3.20.70.20">
    <property type="match status" value="2"/>
</dbReference>
<dbReference type="PANTHER" id="PTHR43371:SF1">
    <property type="entry name" value="RIBONUCLEOSIDE-DIPHOSPHATE REDUCTASE"/>
    <property type="match status" value="1"/>
</dbReference>
<dbReference type="Pfam" id="PF17975">
    <property type="entry name" value="RNR_Alpha"/>
    <property type="match status" value="1"/>
</dbReference>
<evidence type="ECO:0000256" key="9">
    <source>
        <dbReference type="ARBA" id="ARBA00023285"/>
    </source>
</evidence>
<evidence type="ECO:0000256" key="3">
    <source>
        <dbReference type="ARBA" id="ARBA00012275"/>
    </source>
</evidence>
<dbReference type="GO" id="GO:0031419">
    <property type="term" value="F:cobalamin binding"/>
    <property type="evidence" value="ECO:0007669"/>
    <property type="project" value="UniProtKB-KW"/>
</dbReference>
<reference evidence="13" key="1">
    <citation type="journal article" date="2015" name="Nature">
        <title>Complex archaea that bridge the gap between prokaryotes and eukaryotes.</title>
        <authorList>
            <person name="Spang A."/>
            <person name="Saw J.H."/>
            <person name="Jorgensen S.L."/>
            <person name="Zaremba-Niedzwiedzka K."/>
            <person name="Martijn J."/>
            <person name="Lind A.E."/>
            <person name="van Eijk R."/>
            <person name="Schleper C."/>
            <person name="Guy L."/>
            <person name="Ettema T.J."/>
        </authorList>
    </citation>
    <scope>NUCLEOTIDE SEQUENCE</scope>
</reference>
<dbReference type="InterPro" id="IPR050862">
    <property type="entry name" value="RdRp_reductase_class-2"/>
</dbReference>
<dbReference type="EMBL" id="LAZR01070085">
    <property type="protein sequence ID" value="KKK45488.1"/>
    <property type="molecule type" value="Genomic_DNA"/>
</dbReference>
<dbReference type="InterPro" id="IPR040763">
    <property type="entry name" value="RNR_alpha_hel"/>
</dbReference>
<comment type="similarity">
    <text evidence="2">Belongs to the class II ribonucleoside-triphosphate reductase family.</text>
</comment>
<dbReference type="InterPro" id="IPR054158">
    <property type="entry name" value="RNR-II_ins_dom"/>
</dbReference>
<evidence type="ECO:0000256" key="10">
    <source>
        <dbReference type="ARBA" id="ARBA00048987"/>
    </source>
</evidence>
<name>A0A0F8VM83_9ZZZZ</name>
<keyword evidence="6" id="KW-0560">Oxidoreductase</keyword>
<sequence length="269" mass="30582">MSVEKIRFELGEEFLSKYKGKQPKWGPLGYVTYKRTYSRSENGTSEEYWQTLKRVIEGTFTIQKRHCNRNNLPWNAPKARKSAEKMYDLMWEFKFTPPGRGLWMAGTDYIYNKGSAPLNNCAYVSTENLNIDFAEPFCFLMDMSMLGVGVGGDCKGAGKVTIKDPSEVDEVFKVEDTREGWIELLRMLLNSYSGEVCLYKKIDYSEVRKKGAKIKGFGGVSSGPEPLIEMYDDINTLLQSRIGKKVTSSDIVDIFNLIGRCVVSGNVRR</sequence>
<evidence type="ECO:0000259" key="11">
    <source>
        <dbReference type="Pfam" id="PF17975"/>
    </source>
</evidence>
<keyword evidence="4" id="KW-0846">Cobalamin</keyword>
<proteinExistence type="inferred from homology"/>
<dbReference type="SUPFAM" id="SSF51998">
    <property type="entry name" value="PFL-like glycyl radical enzymes"/>
    <property type="match status" value="1"/>
</dbReference>
<dbReference type="PANTHER" id="PTHR43371">
    <property type="entry name" value="VITAMIN B12-DEPENDENT RIBONUCLEOTIDE REDUCTASE"/>
    <property type="match status" value="1"/>
</dbReference>
<dbReference type="Pfam" id="PF21995">
    <property type="entry name" value="RNR-II_ins_dom"/>
    <property type="match status" value="1"/>
</dbReference>
<dbReference type="GO" id="GO:0008998">
    <property type="term" value="F:ribonucleoside-triphosphate reductase (thioredoxin) activity"/>
    <property type="evidence" value="ECO:0007669"/>
    <property type="project" value="UniProtKB-EC"/>
</dbReference>
<feature type="non-terminal residue" evidence="13">
    <location>
        <position position="269"/>
    </location>
</feature>
<evidence type="ECO:0000256" key="6">
    <source>
        <dbReference type="ARBA" id="ARBA00023002"/>
    </source>
</evidence>
<gene>
    <name evidence="13" type="ORF">LCGC14_3165410</name>
</gene>
<organism evidence="13">
    <name type="scientific">marine sediment metagenome</name>
    <dbReference type="NCBI Taxonomy" id="412755"/>
    <lineage>
        <taxon>unclassified sequences</taxon>
        <taxon>metagenomes</taxon>
        <taxon>ecological metagenomes</taxon>
    </lineage>
</organism>
<protein>
    <recommendedName>
        <fullName evidence="3">ribonucleoside-triphosphate reductase (thioredoxin)</fullName>
        <ecNumber evidence="3">1.17.4.2</ecNumber>
    </recommendedName>
</protein>
<accession>A0A0F8VM83</accession>
<keyword evidence="7" id="KW-1015">Disulfide bond</keyword>
<evidence type="ECO:0000256" key="2">
    <source>
        <dbReference type="ARBA" id="ARBA00005654"/>
    </source>
</evidence>
<dbReference type="GO" id="GO:0004748">
    <property type="term" value="F:ribonucleoside-diphosphate reductase activity, thioredoxin disulfide as acceptor"/>
    <property type="evidence" value="ECO:0007669"/>
    <property type="project" value="TreeGrafter"/>
</dbReference>
<evidence type="ECO:0000259" key="12">
    <source>
        <dbReference type="Pfam" id="PF21995"/>
    </source>
</evidence>
<dbReference type="GO" id="GO:0006260">
    <property type="term" value="P:DNA replication"/>
    <property type="evidence" value="ECO:0007669"/>
    <property type="project" value="UniProtKB-KW"/>
</dbReference>
<comment type="catalytic activity">
    <reaction evidence="10">
        <text>a 2'-deoxyribonucleoside 5'-triphosphate + [thioredoxin]-disulfide + H2O = a ribonucleoside 5'-triphosphate + [thioredoxin]-dithiol</text>
        <dbReference type="Rhea" id="RHEA:12701"/>
        <dbReference type="Rhea" id="RHEA-COMP:10698"/>
        <dbReference type="Rhea" id="RHEA-COMP:10700"/>
        <dbReference type="ChEBI" id="CHEBI:15377"/>
        <dbReference type="ChEBI" id="CHEBI:29950"/>
        <dbReference type="ChEBI" id="CHEBI:50058"/>
        <dbReference type="ChEBI" id="CHEBI:61557"/>
        <dbReference type="ChEBI" id="CHEBI:61560"/>
        <dbReference type="EC" id="1.17.4.2"/>
    </reaction>
</comment>
<evidence type="ECO:0000256" key="8">
    <source>
        <dbReference type="ARBA" id="ARBA00023284"/>
    </source>
</evidence>
<keyword evidence="9" id="KW-0170">Cobalt</keyword>